<proteinExistence type="predicted"/>
<reference evidence="4" key="1">
    <citation type="journal article" date="2019" name="Int. J. Syst. Evol. Microbiol.">
        <title>The Global Catalogue of Microorganisms (GCM) 10K type strain sequencing project: providing services to taxonomists for standard genome sequencing and annotation.</title>
        <authorList>
            <consortium name="The Broad Institute Genomics Platform"/>
            <consortium name="The Broad Institute Genome Sequencing Center for Infectious Disease"/>
            <person name="Wu L."/>
            <person name="Ma J."/>
        </authorList>
    </citation>
    <scope>NUCLEOTIDE SEQUENCE [LARGE SCALE GENOMIC DNA]</scope>
    <source>
        <strain evidence="4">CGMCC 4.7643</strain>
    </source>
</reference>
<protein>
    <submittedName>
        <fullName evidence="3">Class F sortase</fullName>
    </submittedName>
</protein>
<dbReference type="EMBL" id="JBHUKU010000001">
    <property type="protein sequence ID" value="MFD2457060.1"/>
    <property type="molecule type" value="Genomic_DNA"/>
</dbReference>
<dbReference type="Proteomes" id="UP001597419">
    <property type="component" value="Unassembled WGS sequence"/>
</dbReference>
<sequence>MNVIRRPERRGELVPLLAAATAVVLGLGGVLLGVSFALAPAAVTPATAGAAPVPAGRGSPASGHTTPKPAVLEIPTLGLTSGKLVELGHTPEGRRELPGTATSVGWFADGPAPGESGVAVVAGNAGFGYAHGAFGRLAGLRPGDQITVRDAAGLAGRFVVRRVAVFPPDTPDNALVAPDAGGPELRLITCHGTYDATAGVGHRTAVFAAPAP</sequence>
<organism evidence="3 4">
    <name type="scientific">Amycolatopsis samaneae</name>
    <dbReference type="NCBI Taxonomy" id="664691"/>
    <lineage>
        <taxon>Bacteria</taxon>
        <taxon>Bacillati</taxon>
        <taxon>Actinomycetota</taxon>
        <taxon>Actinomycetes</taxon>
        <taxon>Pseudonocardiales</taxon>
        <taxon>Pseudonocardiaceae</taxon>
        <taxon>Amycolatopsis</taxon>
    </lineage>
</organism>
<dbReference type="InterPro" id="IPR005754">
    <property type="entry name" value="Sortase"/>
</dbReference>
<accession>A0ABW5G7J7</accession>
<feature type="region of interest" description="Disordered" evidence="2">
    <location>
        <begin position="48"/>
        <end position="68"/>
    </location>
</feature>
<feature type="compositionally biased region" description="Low complexity" evidence="2">
    <location>
        <begin position="48"/>
        <end position="63"/>
    </location>
</feature>
<dbReference type="Gene3D" id="2.40.260.10">
    <property type="entry name" value="Sortase"/>
    <property type="match status" value="1"/>
</dbReference>
<dbReference type="InterPro" id="IPR023365">
    <property type="entry name" value="Sortase_dom-sf"/>
</dbReference>
<dbReference type="InterPro" id="IPR042001">
    <property type="entry name" value="Sortase_F"/>
</dbReference>
<evidence type="ECO:0000256" key="1">
    <source>
        <dbReference type="ARBA" id="ARBA00022801"/>
    </source>
</evidence>
<keyword evidence="4" id="KW-1185">Reference proteome</keyword>
<name>A0ABW5G7J7_9PSEU</name>
<dbReference type="SUPFAM" id="SSF63817">
    <property type="entry name" value="Sortase"/>
    <property type="match status" value="1"/>
</dbReference>
<comment type="caution">
    <text evidence="3">The sequence shown here is derived from an EMBL/GenBank/DDBJ whole genome shotgun (WGS) entry which is preliminary data.</text>
</comment>
<evidence type="ECO:0000313" key="4">
    <source>
        <dbReference type="Proteomes" id="UP001597419"/>
    </source>
</evidence>
<dbReference type="RefSeq" id="WP_345402033.1">
    <property type="nucleotide sequence ID" value="NZ_BAABHG010000013.1"/>
</dbReference>
<dbReference type="CDD" id="cd05829">
    <property type="entry name" value="Sortase_F"/>
    <property type="match status" value="1"/>
</dbReference>
<keyword evidence="1" id="KW-0378">Hydrolase</keyword>
<dbReference type="Pfam" id="PF04203">
    <property type="entry name" value="Sortase"/>
    <property type="match status" value="1"/>
</dbReference>
<evidence type="ECO:0000313" key="3">
    <source>
        <dbReference type="EMBL" id="MFD2457060.1"/>
    </source>
</evidence>
<evidence type="ECO:0000256" key="2">
    <source>
        <dbReference type="SAM" id="MobiDB-lite"/>
    </source>
</evidence>
<gene>
    <name evidence="3" type="ORF">ACFSYJ_00550</name>
</gene>